<feature type="domain" description="Fumarylacetoacetase-like C-terminal" evidence="3">
    <location>
        <begin position="93"/>
        <end position="297"/>
    </location>
</feature>
<accession>A0ABT9DSR9</accession>
<evidence type="ECO:0000313" key="5">
    <source>
        <dbReference type="Proteomes" id="UP001243009"/>
    </source>
</evidence>
<dbReference type="PANTHER" id="PTHR42796:SF4">
    <property type="entry name" value="FUMARYLACETOACETATE HYDROLASE DOMAIN-CONTAINING PROTEIN 2A"/>
    <property type="match status" value="1"/>
</dbReference>
<dbReference type="Pfam" id="PF01557">
    <property type="entry name" value="FAA_hydrolase"/>
    <property type="match status" value="1"/>
</dbReference>
<dbReference type="InterPro" id="IPR036663">
    <property type="entry name" value="Fumarylacetoacetase_C_sf"/>
</dbReference>
<evidence type="ECO:0000259" key="3">
    <source>
        <dbReference type="Pfam" id="PF01557"/>
    </source>
</evidence>
<reference evidence="4 5" key="1">
    <citation type="submission" date="2023-08" db="EMBL/GenBank/DDBJ databases">
        <title>The draft genome sequence of Paracraurococcus sp. LOR1-02.</title>
        <authorList>
            <person name="Kingkaew E."/>
            <person name="Tanasupawat S."/>
        </authorList>
    </citation>
    <scope>NUCLEOTIDE SEQUENCE [LARGE SCALE GENOMIC DNA]</scope>
    <source>
        <strain evidence="4 5">LOR1-02</strain>
    </source>
</reference>
<comment type="caution">
    <text evidence="4">The sequence shown here is derived from an EMBL/GenBank/DDBJ whole genome shotgun (WGS) entry which is preliminary data.</text>
</comment>
<keyword evidence="4" id="KW-0378">Hydrolase</keyword>
<dbReference type="GO" id="GO:0016787">
    <property type="term" value="F:hydrolase activity"/>
    <property type="evidence" value="ECO:0007669"/>
    <property type="project" value="UniProtKB-KW"/>
</dbReference>
<evidence type="ECO:0000313" key="4">
    <source>
        <dbReference type="EMBL" id="MDO9706923.1"/>
    </source>
</evidence>
<sequence length="303" mass="32134">MKLVSFEADGAPRIGAILGEAVVEFQPALDAARKAAGEPPLALPPDMTGLLAAGEAAMVQAARALAFAARPESIALRRPLSAVRLRAPLQPGKILGVGRNYADHAKEVGGPKLAAPRIFLKPTSSVSGPGDVVRIPKSALKPDWEVELAVIIGRPAREVSEGAALDHVAGYTVLNDLTDRALQFDHPIGMTSFGKGLDGFCPMGPWIATPEEVGEPWALDLRCILNGEEVQHGNTRDLIFPVATLIAWLSRFVTLQPGDVIATGTPAGVGHFRDPPRYLRPGDRLRLEVEKVGVLEHSMGGEA</sequence>
<gene>
    <name evidence="4" type="ORF">Q7A36_01125</name>
</gene>
<protein>
    <submittedName>
        <fullName evidence="4">Fumarylacetoacetate hydrolase family protein</fullName>
    </submittedName>
</protein>
<dbReference type="RefSeq" id="WP_305101793.1">
    <property type="nucleotide sequence ID" value="NZ_JAUTWS010000001.1"/>
</dbReference>
<dbReference type="PANTHER" id="PTHR42796">
    <property type="entry name" value="FUMARYLACETOACETATE HYDROLASE DOMAIN-CONTAINING PROTEIN 2A-RELATED"/>
    <property type="match status" value="1"/>
</dbReference>
<dbReference type="InterPro" id="IPR051121">
    <property type="entry name" value="FAH"/>
</dbReference>
<evidence type="ECO:0000256" key="1">
    <source>
        <dbReference type="ARBA" id="ARBA00010211"/>
    </source>
</evidence>
<dbReference type="SUPFAM" id="SSF56529">
    <property type="entry name" value="FAH"/>
    <property type="match status" value="1"/>
</dbReference>
<proteinExistence type="inferred from homology"/>
<keyword evidence="5" id="KW-1185">Reference proteome</keyword>
<dbReference type="EMBL" id="JAUTWS010000001">
    <property type="protein sequence ID" value="MDO9706923.1"/>
    <property type="molecule type" value="Genomic_DNA"/>
</dbReference>
<dbReference type="Proteomes" id="UP001243009">
    <property type="component" value="Unassembled WGS sequence"/>
</dbReference>
<organism evidence="4 5">
    <name type="scientific">Paracraurococcus lichenis</name>
    <dbReference type="NCBI Taxonomy" id="3064888"/>
    <lineage>
        <taxon>Bacteria</taxon>
        <taxon>Pseudomonadati</taxon>
        <taxon>Pseudomonadota</taxon>
        <taxon>Alphaproteobacteria</taxon>
        <taxon>Acetobacterales</taxon>
        <taxon>Roseomonadaceae</taxon>
        <taxon>Paracraurococcus</taxon>
    </lineage>
</organism>
<keyword evidence="2" id="KW-0479">Metal-binding</keyword>
<evidence type="ECO:0000256" key="2">
    <source>
        <dbReference type="ARBA" id="ARBA00022723"/>
    </source>
</evidence>
<comment type="similarity">
    <text evidence="1">Belongs to the FAH family.</text>
</comment>
<name>A0ABT9DSR9_9PROT</name>
<dbReference type="InterPro" id="IPR011234">
    <property type="entry name" value="Fumarylacetoacetase-like_C"/>
</dbReference>
<dbReference type="Gene3D" id="3.90.850.10">
    <property type="entry name" value="Fumarylacetoacetase-like, C-terminal domain"/>
    <property type="match status" value="1"/>
</dbReference>